<evidence type="ECO:0000256" key="4">
    <source>
        <dbReference type="ARBA" id="ARBA00023125"/>
    </source>
</evidence>
<keyword evidence="2 5" id="KW-0863">Zinc-finger</keyword>
<dbReference type="EMBL" id="UFQT01000154">
    <property type="protein sequence ID" value="SSX20957.1"/>
    <property type="molecule type" value="Genomic_DNA"/>
</dbReference>
<organism evidence="8">
    <name type="scientific">Culicoides sonorensis</name>
    <name type="common">Biting midge</name>
    <dbReference type="NCBI Taxonomy" id="179676"/>
    <lineage>
        <taxon>Eukaryota</taxon>
        <taxon>Metazoa</taxon>
        <taxon>Ecdysozoa</taxon>
        <taxon>Arthropoda</taxon>
        <taxon>Hexapoda</taxon>
        <taxon>Insecta</taxon>
        <taxon>Pterygota</taxon>
        <taxon>Neoptera</taxon>
        <taxon>Endopterygota</taxon>
        <taxon>Diptera</taxon>
        <taxon>Nematocera</taxon>
        <taxon>Chironomoidea</taxon>
        <taxon>Ceratopogonidae</taxon>
        <taxon>Ceratopogoninae</taxon>
        <taxon>Culicoides</taxon>
        <taxon>Monoculicoides</taxon>
    </lineage>
</organism>
<evidence type="ECO:0000256" key="3">
    <source>
        <dbReference type="ARBA" id="ARBA00022833"/>
    </source>
</evidence>
<reference evidence="7" key="1">
    <citation type="submission" date="2018-04" db="EMBL/GenBank/DDBJ databases">
        <authorList>
            <person name="Go L.Y."/>
            <person name="Mitchell J.A."/>
        </authorList>
    </citation>
    <scope>NUCLEOTIDE SEQUENCE</scope>
    <source>
        <tissue evidence="7">Whole organism</tissue>
    </source>
</reference>
<dbReference type="OMA" id="LWGIHRC"/>
<dbReference type="GO" id="GO:0003677">
    <property type="term" value="F:DNA binding"/>
    <property type="evidence" value="ECO:0007669"/>
    <property type="project" value="UniProtKB-UniRule"/>
</dbReference>
<evidence type="ECO:0000259" key="6">
    <source>
        <dbReference type="PROSITE" id="PS50950"/>
    </source>
</evidence>
<sequence>MKNCYIANCDKANNYNSNRSMFSVPCNEIAFQKWAAVIPVNKRPLQKQDRICDRHFREDEIEKYWEHNINGVITKMLKDRPKLKPDAVPSQNLVCESTKDEFKTRKKRKIKSKIEKKNVVDDIVILQNSDNENDEEIEIQIIAEDKFVIETPKKTDTDNVAMPMRFTEEEEKQRREDFVSVYEEVFGVQLPSQLWGIHRCPDMKFMAFTRFDAESLNACDKVVRISDLWYYIVYYKGVKVKEDYLSIMTDESVTGLLDDIDKMRYSLKDNKVLTKRKYVRQQLS</sequence>
<dbReference type="InterPro" id="IPR006612">
    <property type="entry name" value="THAP_Znf"/>
</dbReference>
<dbReference type="GO" id="GO:0008270">
    <property type="term" value="F:zinc ion binding"/>
    <property type="evidence" value="ECO:0007669"/>
    <property type="project" value="UniProtKB-KW"/>
</dbReference>
<name>A0A336LX97_CULSO</name>
<dbReference type="InterPro" id="IPR038441">
    <property type="entry name" value="THAP_Znf_sf"/>
</dbReference>
<dbReference type="Pfam" id="PF05485">
    <property type="entry name" value="THAP"/>
    <property type="match status" value="1"/>
</dbReference>
<reference evidence="8" key="2">
    <citation type="submission" date="2018-07" db="EMBL/GenBank/DDBJ databases">
        <authorList>
            <person name="Quirk P.G."/>
            <person name="Krulwich T.A."/>
        </authorList>
    </citation>
    <scope>NUCLEOTIDE SEQUENCE</scope>
</reference>
<keyword evidence="4 5" id="KW-0238">DNA-binding</keyword>
<protein>
    <submittedName>
        <fullName evidence="8">CSON003114 protein</fullName>
    </submittedName>
</protein>
<accession>A0A336LX97</accession>
<dbReference type="SMART" id="SM00980">
    <property type="entry name" value="THAP"/>
    <property type="match status" value="1"/>
</dbReference>
<keyword evidence="1" id="KW-0479">Metal-binding</keyword>
<evidence type="ECO:0000256" key="2">
    <source>
        <dbReference type="ARBA" id="ARBA00022771"/>
    </source>
</evidence>
<dbReference type="PROSITE" id="PS50950">
    <property type="entry name" value="ZF_THAP"/>
    <property type="match status" value="1"/>
</dbReference>
<gene>
    <name evidence="8" type="primary">CSON003114</name>
</gene>
<keyword evidence="3" id="KW-0862">Zinc</keyword>
<dbReference type="AlphaFoldDB" id="A0A336LX97"/>
<dbReference type="SUPFAM" id="SSF57716">
    <property type="entry name" value="Glucocorticoid receptor-like (DNA-binding domain)"/>
    <property type="match status" value="1"/>
</dbReference>
<evidence type="ECO:0000313" key="8">
    <source>
        <dbReference type="EMBL" id="SSX20957.1"/>
    </source>
</evidence>
<dbReference type="VEuPathDB" id="VectorBase:CSON003114"/>
<dbReference type="EMBL" id="UFQS01000154">
    <property type="protein sequence ID" value="SSX00577.1"/>
    <property type="molecule type" value="Genomic_DNA"/>
</dbReference>
<feature type="domain" description="THAP-type" evidence="6">
    <location>
        <begin position="1"/>
        <end position="92"/>
    </location>
</feature>
<dbReference type="Gene3D" id="6.20.210.20">
    <property type="entry name" value="THAP domain"/>
    <property type="match status" value="1"/>
</dbReference>
<evidence type="ECO:0000256" key="5">
    <source>
        <dbReference type="PROSITE-ProRule" id="PRU00309"/>
    </source>
</evidence>
<proteinExistence type="predicted"/>
<evidence type="ECO:0000256" key="1">
    <source>
        <dbReference type="ARBA" id="ARBA00022723"/>
    </source>
</evidence>
<evidence type="ECO:0000313" key="7">
    <source>
        <dbReference type="EMBL" id="SSX00577.1"/>
    </source>
</evidence>